<evidence type="ECO:0000256" key="2">
    <source>
        <dbReference type="ARBA" id="ARBA00010892"/>
    </source>
</evidence>
<evidence type="ECO:0000256" key="5">
    <source>
        <dbReference type="ARBA" id="ARBA00022692"/>
    </source>
</evidence>
<evidence type="ECO:0000256" key="3">
    <source>
        <dbReference type="ARBA" id="ARBA00022448"/>
    </source>
</evidence>
<accession>A0A1L7X325</accession>
<sequence length="511" mass="54984">HLHPVFLASKALLSKVSVYHSRLPGIKTLPLAVICVISLLVTANIVVWIAVAIVLVRFVSDVHACPPKAYHIHVTDLVLNFILAICSRLTGTVYRSLTPTAVLAYSLGLHHALDADHISAIDLIMTRRLIAVGQRPVTVGTFFSLGHSTIVIITSIVVTATAAAVSNRFDGFSQVGGIIGTSVFAAFLILLSVMNIYILYKLVRQIRALFRGEWREDEQGEDPWVGGGCLVGCFKRGFKLIDRPRKMYPLGVLFGLGFDTSSEVALLGISSLQGAQGTSIWLILIFPILFTAGMCLIDTTDGALMMTLYTSTSIARDPITILYYKTPMIKDDLCIFANLVILDSIVLTVITIVAAMVIGVIQLLTLVLNVADPHPPGPFWDGVAAAGDHYDIIGGSICGSFIVFGLLCVLLYGPWRRGVDRRMVARAVVLNADASARHGDGTHYEDDPNESAEDEGDSINCEAELGNVVKSADRKGASAVVHAASQANPNSLLLEVNAIEVEGRAPTNSRD</sequence>
<keyword evidence="5 8" id="KW-0812">Transmembrane</keyword>
<reference evidence="9 10" key="1">
    <citation type="submission" date="2016-03" db="EMBL/GenBank/DDBJ databases">
        <authorList>
            <person name="Ploux O."/>
        </authorList>
    </citation>
    <scope>NUCLEOTIDE SEQUENCE [LARGE SCALE GENOMIC DNA]</scope>
    <source>
        <strain evidence="9 10">UAMH 11012</strain>
    </source>
</reference>
<feature type="non-terminal residue" evidence="9">
    <location>
        <position position="1"/>
    </location>
</feature>
<keyword evidence="6 8" id="KW-1133">Transmembrane helix</keyword>
<keyword evidence="4" id="KW-0533">Nickel</keyword>
<comment type="subcellular location">
    <subcellularLocation>
        <location evidence="1">Endomembrane system</location>
        <topology evidence="1">Multi-pass membrane protein</topology>
    </subcellularLocation>
</comment>
<proteinExistence type="inferred from homology"/>
<dbReference type="GO" id="GO:0015099">
    <property type="term" value="F:nickel cation transmembrane transporter activity"/>
    <property type="evidence" value="ECO:0007669"/>
    <property type="project" value="InterPro"/>
</dbReference>
<feature type="transmembrane region" description="Helical" evidence="8">
    <location>
        <begin position="335"/>
        <end position="368"/>
    </location>
</feature>
<dbReference type="OrthoDB" id="5197598at2759"/>
<evidence type="ECO:0000313" key="9">
    <source>
        <dbReference type="EMBL" id="CZR59445.1"/>
    </source>
</evidence>
<gene>
    <name evidence="9" type="ORF">PAC_09337</name>
</gene>
<evidence type="ECO:0000313" key="10">
    <source>
        <dbReference type="Proteomes" id="UP000184330"/>
    </source>
</evidence>
<dbReference type="Proteomes" id="UP000184330">
    <property type="component" value="Unassembled WGS sequence"/>
</dbReference>
<protein>
    <submittedName>
        <fullName evidence="9">Related to high-affinity nickel transport protein</fullName>
    </submittedName>
</protein>
<dbReference type="PANTHER" id="PTHR31611:SF0">
    <property type="entry name" value="HIGH-AFFINITY NICKEL TRANSPORT PROTEIN NIC1"/>
    <property type="match status" value="1"/>
</dbReference>
<name>A0A1L7X325_9HELO</name>
<feature type="transmembrane region" description="Helical" evidence="8">
    <location>
        <begin position="248"/>
        <end position="272"/>
    </location>
</feature>
<keyword evidence="7 8" id="KW-0472">Membrane</keyword>
<organism evidence="9 10">
    <name type="scientific">Phialocephala subalpina</name>
    <dbReference type="NCBI Taxonomy" id="576137"/>
    <lineage>
        <taxon>Eukaryota</taxon>
        <taxon>Fungi</taxon>
        <taxon>Dikarya</taxon>
        <taxon>Ascomycota</taxon>
        <taxon>Pezizomycotina</taxon>
        <taxon>Leotiomycetes</taxon>
        <taxon>Helotiales</taxon>
        <taxon>Mollisiaceae</taxon>
        <taxon>Phialocephala</taxon>
        <taxon>Phialocephala fortinii species complex</taxon>
    </lineage>
</organism>
<dbReference type="GO" id="GO:0012505">
    <property type="term" value="C:endomembrane system"/>
    <property type="evidence" value="ECO:0007669"/>
    <property type="project" value="UniProtKB-SubCell"/>
</dbReference>
<dbReference type="GO" id="GO:0005886">
    <property type="term" value="C:plasma membrane"/>
    <property type="evidence" value="ECO:0007669"/>
    <property type="project" value="InterPro"/>
</dbReference>
<dbReference type="InterPro" id="IPR004688">
    <property type="entry name" value="Ni/Co_transpt"/>
</dbReference>
<dbReference type="AlphaFoldDB" id="A0A1L7X325"/>
<comment type="similarity">
    <text evidence="2">Belongs to the NiCoT transporter (TC 2.A.52) family.</text>
</comment>
<dbReference type="EMBL" id="FJOG01000014">
    <property type="protein sequence ID" value="CZR59445.1"/>
    <property type="molecule type" value="Genomic_DNA"/>
</dbReference>
<evidence type="ECO:0000256" key="8">
    <source>
        <dbReference type="SAM" id="Phobius"/>
    </source>
</evidence>
<evidence type="ECO:0000256" key="4">
    <source>
        <dbReference type="ARBA" id="ARBA00022596"/>
    </source>
</evidence>
<dbReference type="PANTHER" id="PTHR31611">
    <property type="entry name" value="HIGH-AFFINITY NICKEL TRANSPORT PROTEIN NIC1"/>
    <property type="match status" value="1"/>
</dbReference>
<dbReference type="Pfam" id="PF03824">
    <property type="entry name" value="NicO"/>
    <property type="match status" value="1"/>
</dbReference>
<feature type="transmembrane region" description="Helical" evidence="8">
    <location>
        <begin position="392"/>
        <end position="413"/>
    </location>
</feature>
<keyword evidence="10" id="KW-1185">Reference proteome</keyword>
<evidence type="ECO:0000256" key="7">
    <source>
        <dbReference type="ARBA" id="ARBA00023136"/>
    </source>
</evidence>
<keyword evidence="3" id="KW-0813">Transport</keyword>
<feature type="transmembrane region" description="Helical" evidence="8">
    <location>
        <begin position="31"/>
        <end position="56"/>
    </location>
</feature>
<evidence type="ECO:0000256" key="6">
    <source>
        <dbReference type="ARBA" id="ARBA00022989"/>
    </source>
</evidence>
<dbReference type="InterPro" id="IPR011541">
    <property type="entry name" value="Ni/Co_transpt_high_affinity"/>
</dbReference>
<feature type="transmembrane region" description="Helical" evidence="8">
    <location>
        <begin position="177"/>
        <end position="200"/>
    </location>
</feature>
<feature type="transmembrane region" description="Helical" evidence="8">
    <location>
        <begin position="137"/>
        <end position="165"/>
    </location>
</feature>
<dbReference type="STRING" id="576137.A0A1L7X325"/>
<evidence type="ECO:0000256" key="1">
    <source>
        <dbReference type="ARBA" id="ARBA00004127"/>
    </source>
</evidence>
<feature type="transmembrane region" description="Helical" evidence="8">
    <location>
        <begin position="278"/>
        <end position="297"/>
    </location>
</feature>